<dbReference type="SMART" id="SM00360">
    <property type="entry name" value="RRM"/>
    <property type="match status" value="1"/>
</dbReference>
<dbReference type="PANTHER" id="PTHR18806">
    <property type="entry name" value="RBM25 PROTEIN"/>
    <property type="match status" value="1"/>
</dbReference>
<dbReference type="CDD" id="cd12446">
    <property type="entry name" value="RRM_RBM25"/>
    <property type="match status" value="1"/>
</dbReference>
<dbReference type="RefSeq" id="XP_026193417.1">
    <property type="nucleotide sequence ID" value="XM_026337632.1"/>
</dbReference>
<feature type="domain" description="RRM" evidence="3">
    <location>
        <begin position="85"/>
        <end position="163"/>
    </location>
</feature>
<dbReference type="InterPro" id="IPR012677">
    <property type="entry name" value="Nucleotide-bd_a/b_plait_sf"/>
</dbReference>
<proteinExistence type="predicted"/>
<dbReference type="PANTHER" id="PTHR18806:SF4">
    <property type="entry name" value="RNA-BINDING PROTEIN 25"/>
    <property type="match status" value="1"/>
</dbReference>
<sequence>MQPFGGMPPGLMGMRPLAPAAAMMAAAQAYGMPPYQLPGMTPIGTPMGTSMAYGMPPAMMPPQRPAMPSVQQPQQQQQQQQQRSSTLYIGNITKHADNDFMRNLLAEFGRVLRWNRQSDPVSGQLAAFGFCEFADPLGAAKCIACLAGLKLQGRALVVNCNDKVRGEIAKVTEERIQATMRA</sequence>
<feature type="compositionally biased region" description="Low complexity" evidence="2">
    <location>
        <begin position="66"/>
        <end position="82"/>
    </location>
</feature>
<dbReference type="Pfam" id="PF00076">
    <property type="entry name" value="RRM_1"/>
    <property type="match status" value="1"/>
</dbReference>
<dbReference type="Proteomes" id="UP000515125">
    <property type="component" value="Unplaced"/>
</dbReference>
<dbReference type="Gene3D" id="3.30.70.330">
    <property type="match status" value="1"/>
</dbReference>
<feature type="region of interest" description="Disordered" evidence="2">
    <location>
        <begin position="55"/>
        <end position="84"/>
    </location>
</feature>
<dbReference type="OrthoDB" id="332711at2759"/>
<feature type="non-terminal residue" evidence="5">
    <location>
        <position position="182"/>
    </location>
</feature>
<dbReference type="SUPFAM" id="SSF54928">
    <property type="entry name" value="RNA-binding domain, RBD"/>
    <property type="match status" value="1"/>
</dbReference>
<keyword evidence="1" id="KW-0694">RNA-binding</keyword>
<evidence type="ECO:0000259" key="3">
    <source>
        <dbReference type="PROSITE" id="PS50102"/>
    </source>
</evidence>
<dbReference type="InterPro" id="IPR000504">
    <property type="entry name" value="RRM_dom"/>
</dbReference>
<evidence type="ECO:0000313" key="5">
    <source>
        <dbReference type="RefSeq" id="XP_026193417.1"/>
    </source>
</evidence>
<keyword evidence="4" id="KW-1185">Reference proteome</keyword>
<evidence type="ECO:0000256" key="2">
    <source>
        <dbReference type="SAM" id="MobiDB-lite"/>
    </source>
</evidence>
<accession>A0A6P6S1A2</accession>
<dbReference type="PROSITE" id="PS50102">
    <property type="entry name" value="RRM"/>
    <property type="match status" value="1"/>
</dbReference>
<reference evidence="5" key="1">
    <citation type="submission" date="2025-08" db="UniProtKB">
        <authorList>
            <consortium name="RefSeq"/>
        </authorList>
    </citation>
    <scope>IDENTIFICATION</scope>
</reference>
<evidence type="ECO:0000256" key="1">
    <source>
        <dbReference type="PROSITE-ProRule" id="PRU00176"/>
    </source>
</evidence>
<protein>
    <submittedName>
        <fullName evidence="5">RNA-binding protein 25-like</fullName>
    </submittedName>
</protein>
<name>A0A6P6S1A2_9EIME</name>
<organism evidence="4 5">
    <name type="scientific">Cyclospora cayetanensis</name>
    <dbReference type="NCBI Taxonomy" id="88456"/>
    <lineage>
        <taxon>Eukaryota</taxon>
        <taxon>Sar</taxon>
        <taxon>Alveolata</taxon>
        <taxon>Apicomplexa</taxon>
        <taxon>Conoidasida</taxon>
        <taxon>Coccidia</taxon>
        <taxon>Eucoccidiorida</taxon>
        <taxon>Eimeriorina</taxon>
        <taxon>Eimeriidae</taxon>
        <taxon>Cyclospora</taxon>
    </lineage>
</organism>
<dbReference type="InterPro" id="IPR035979">
    <property type="entry name" value="RBD_domain_sf"/>
</dbReference>
<dbReference type="InterPro" id="IPR034268">
    <property type="entry name" value="RBM25_RRM"/>
</dbReference>
<dbReference type="GeneID" id="113147356"/>
<dbReference type="InterPro" id="IPR052768">
    <property type="entry name" value="RBM25"/>
</dbReference>
<gene>
    <name evidence="5" type="primary">LOC113147356</name>
</gene>
<dbReference type="AlphaFoldDB" id="A0A6P6S1A2"/>
<evidence type="ECO:0000313" key="4">
    <source>
        <dbReference type="Proteomes" id="UP000515125"/>
    </source>
</evidence>
<dbReference type="GO" id="GO:0003723">
    <property type="term" value="F:RNA binding"/>
    <property type="evidence" value="ECO:0007669"/>
    <property type="project" value="UniProtKB-UniRule"/>
</dbReference>